<feature type="compositionally biased region" description="Basic and acidic residues" evidence="1">
    <location>
        <begin position="19"/>
        <end position="37"/>
    </location>
</feature>
<dbReference type="Proteomes" id="UP000694411">
    <property type="component" value="Unassembled WGS sequence"/>
</dbReference>
<evidence type="ECO:0000313" key="2">
    <source>
        <dbReference type="Ensembl" id="ENSTGEP00000011494.1"/>
    </source>
</evidence>
<proteinExistence type="predicted"/>
<protein>
    <submittedName>
        <fullName evidence="2">Uncharacterized protein</fullName>
    </submittedName>
</protein>
<evidence type="ECO:0000256" key="1">
    <source>
        <dbReference type="SAM" id="MobiDB-lite"/>
    </source>
</evidence>
<dbReference type="AlphaFoldDB" id="A0A8D2ETY7"/>
<feature type="region of interest" description="Disordered" evidence="1">
    <location>
        <begin position="12"/>
        <end position="37"/>
    </location>
</feature>
<name>A0A8D2ETY7_THEGE</name>
<keyword evidence="3" id="KW-1185">Reference proteome</keyword>
<reference evidence="2" key="1">
    <citation type="submission" date="2025-05" db="UniProtKB">
        <authorList>
            <consortium name="Ensembl"/>
        </authorList>
    </citation>
    <scope>IDENTIFICATION</scope>
</reference>
<accession>A0A8D2ETY7</accession>
<organism evidence="2 3">
    <name type="scientific">Theropithecus gelada</name>
    <name type="common">Gelada baboon</name>
    <dbReference type="NCBI Taxonomy" id="9565"/>
    <lineage>
        <taxon>Eukaryota</taxon>
        <taxon>Metazoa</taxon>
        <taxon>Chordata</taxon>
        <taxon>Craniata</taxon>
        <taxon>Vertebrata</taxon>
        <taxon>Euteleostomi</taxon>
        <taxon>Mammalia</taxon>
        <taxon>Eutheria</taxon>
        <taxon>Euarchontoglires</taxon>
        <taxon>Primates</taxon>
        <taxon>Haplorrhini</taxon>
        <taxon>Catarrhini</taxon>
        <taxon>Cercopithecidae</taxon>
        <taxon>Cercopithecinae</taxon>
        <taxon>Theropithecus</taxon>
    </lineage>
</organism>
<evidence type="ECO:0000313" key="3">
    <source>
        <dbReference type="Proteomes" id="UP000694411"/>
    </source>
</evidence>
<sequence>VRDPQILRQIRPDALAPRTSEKEPFPRRLRDRQVEEKVPQRGCPWSQEMKLPLEKCVGDVCPAQSSFTILKDHIRTICLKAKFIPKVACKIAVPICLLT</sequence>
<dbReference type="Ensembl" id="ENSTGET00000013816.1">
    <property type="protein sequence ID" value="ENSTGEP00000011494.1"/>
    <property type="gene ID" value="ENSTGEG00000009374.1"/>
</dbReference>
<dbReference type="Ensembl" id="ENSTGET00000013789.1">
    <property type="protein sequence ID" value="ENSTGEP00000011469.1"/>
    <property type="gene ID" value="ENSTGEG00000009355.1"/>
</dbReference>